<feature type="transmembrane region" description="Helical" evidence="4">
    <location>
        <begin position="45"/>
        <end position="67"/>
    </location>
</feature>
<proteinExistence type="predicted"/>
<dbReference type="AlphaFoldDB" id="A0AAW2HX00"/>
<evidence type="ECO:0000259" key="5">
    <source>
        <dbReference type="PROSITE" id="PS50004"/>
    </source>
</evidence>
<dbReference type="Pfam" id="PF00168">
    <property type="entry name" value="C2"/>
    <property type="match status" value="1"/>
</dbReference>
<feature type="region of interest" description="Disordered" evidence="3">
    <location>
        <begin position="573"/>
        <end position="727"/>
    </location>
</feature>
<dbReference type="PANTHER" id="PTHR21119:SF5">
    <property type="entry name" value="C2 DOMAIN-CONTAINING PROTEIN"/>
    <property type="match status" value="1"/>
</dbReference>
<accession>A0AAW2HX00</accession>
<dbReference type="Gene3D" id="2.60.40.150">
    <property type="entry name" value="C2 domain"/>
    <property type="match status" value="1"/>
</dbReference>
<dbReference type="InterPro" id="IPR035892">
    <property type="entry name" value="C2_domain_sf"/>
</dbReference>
<feature type="compositionally biased region" description="Low complexity" evidence="3">
    <location>
        <begin position="573"/>
        <end position="583"/>
    </location>
</feature>
<protein>
    <recommendedName>
        <fullName evidence="8">C2 domain-containing protein</fullName>
    </recommendedName>
</protein>
<dbReference type="InterPro" id="IPR046349">
    <property type="entry name" value="C1-like_sf"/>
</dbReference>
<dbReference type="SUPFAM" id="SSF49562">
    <property type="entry name" value="C2 domain (Calcium/lipid-binding domain, CaLB)"/>
    <property type="match status" value="1"/>
</dbReference>
<keyword evidence="4" id="KW-0812">Transmembrane</keyword>
<keyword evidence="1" id="KW-0479">Metal-binding</keyword>
<dbReference type="PROSITE" id="PS00479">
    <property type="entry name" value="ZF_DAG_PE_1"/>
    <property type="match status" value="1"/>
</dbReference>
<evidence type="ECO:0000313" key="7">
    <source>
        <dbReference type="EMBL" id="KAL0274399.1"/>
    </source>
</evidence>
<reference evidence="7" key="1">
    <citation type="journal article" date="2024" name="Gigascience">
        <title>Chromosome-level genome of the poultry shaft louse Menopon gallinae provides insight into the host-switching and adaptive evolution of parasitic lice.</title>
        <authorList>
            <person name="Xu Y."/>
            <person name="Ma L."/>
            <person name="Liu S."/>
            <person name="Liang Y."/>
            <person name="Liu Q."/>
            <person name="He Z."/>
            <person name="Tian L."/>
            <person name="Duan Y."/>
            <person name="Cai W."/>
            <person name="Li H."/>
            <person name="Song F."/>
        </authorList>
    </citation>
    <scope>NUCLEOTIDE SEQUENCE</scope>
    <source>
        <strain evidence="7">Cailab_2023a</strain>
    </source>
</reference>
<evidence type="ECO:0000256" key="1">
    <source>
        <dbReference type="ARBA" id="ARBA00022723"/>
    </source>
</evidence>
<feature type="region of interest" description="Disordered" evidence="3">
    <location>
        <begin position="82"/>
        <end position="113"/>
    </location>
</feature>
<dbReference type="EMBL" id="JARGDH010000003">
    <property type="protein sequence ID" value="KAL0274399.1"/>
    <property type="molecule type" value="Genomic_DNA"/>
</dbReference>
<evidence type="ECO:0000259" key="6">
    <source>
        <dbReference type="PROSITE" id="PS50081"/>
    </source>
</evidence>
<feature type="compositionally biased region" description="Basic residues" evidence="3">
    <location>
        <begin position="648"/>
        <end position="671"/>
    </location>
</feature>
<feature type="domain" description="Phorbol-ester/DAG-type" evidence="6">
    <location>
        <begin position="779"/>
        <end position="830"/>
    </location>
</feature>
<evidence type="ECO:0000256" key="2">
    <source>
        <dbReference type="ARBA" id="ARBA00022833"/>
    </source>
</evidence>
<dbReference type="Pfam" id="PF00130">
    <property type="entry name" value="C1_1"/>
    <property type="match status" value="1"/>
</dbReference>
<evidence type="ECO:0008006" key="8">
    <source>
        <dbReference type="Google" id="ProtNLM"/>
    </source>
</evidence>
<dbReference type="CDD" id="cd20831">
    <property type="entry name" value="C1_dGM13116p-like"/>
    <property type="match status" value="1"/>
</dbReference>
<feature type="compositionally biased region" description="Polar residues" evidence="3">
    <location>
        <begin position="718"/>
        <end position="727"/>
    </location>
</feature>
<feature type="compositionally biased region" description="Basic and acidic residues" evidence="3">
    <location>
        <begin position="672"/>
        <end position="682"/>
    </location>
</feature>
<dbReference type="SMART" id="SM00239">
    <property type="entry name" value="C2"/>
    <property type="match status" value="1"/>
</dbReference>
<dbReference type="Gene3D" id="3.30.60.20">
    <property type="match status" value="1"/>
</dbReference>
<dbReference type="InterPro" id="IPR000008">
    <property type="entry name" value="C2_dom"/>
</dbReference>
<feature type="region of interest" description="Disordered" evidence="3">
    <location>
        <begin position="126"/>
        <end position="165"/>
    </location>
</feature>
<organism evidence="7">
    <name type="scientific">Menopon gallinae</name>
    <name type="common">poultry shaft louse</name>
    <dbReference type="NCBI Taxonomy" id="328185"/>
    <lineage>
        <taxon>Eukaryota</taxon>
        <taxon>Metazoa</taxon>
        <taxon>Ecdysozoa</taxon>
        <taxon>Arthropoda</taxon>
        <taxon>Hexapoda</taxon>
        <taxon>Insecta</taxon>
        <taxon>Pterygota</taxon>
        <taxon>Neoptera</taxon>
        <taxon>Paraneoptera</taxon>
        <taxon>Psocodea</taxon>
        <taxon>Troctomorpha</taxon>
        <taxon>Phthiraptera</taxon>
        <taxon>Amblycera</taxon>
        <taxon>Menoponidae</taxon>
        <taxon>Menopon</taxon>
    </lineage>
</organism>
<dbReference type="SMART" id="SM00109">
    <property type="entry name" value="C1"/>
    <property type="match status" value="1"/>
</dbReference>
<name>A0AAW2HX00_9NEOP</name>
<gene>
    <name evidence="7" type="ORF">PYX00_006835</name>
</gene>
<sequence>MVDLIFTSVKKLSSSIWSNMADLADKIDDLICSFEGGGDTTMDTLAMIIFGWTVLGLITVAIVKYVYARFFAKAPVAAPEPKKATPVTAANADAVHTKPKEPSSPEASDGEKSIARAEAVLATKAPGRGGKYVPPTPPLRKRLSTKKGSGPTPAGPRTHALVSPPTVTGPDFESVRWVNEVFLWLYSDLSVVNEMLNVWIQSLNDYSKNSVAEHGVGVEIVRILPETHAPNISNVFCECASNDDITITCDCEATPALQLKAFRQRGEKVEVSHYRLNVNRFRARLNISCVTEKLLADVKCDGWPDIKVALAQVGSLKNNLDEQSLQDVISEIIVTAMRNAVVHLNLSNYPSCPRFSRYVPPPQQKLPVHYDSLAHEMMVRPEGSVAPAESNLPAKRLLVKVVQAKDLRGREPYCVVEMDDPPQKNQTSVKKDTNSPEWNEHFLLDLGSNTGEILFEIYDKPDKKFLGLGIVGVEELLINPNQRQTISLQPRPYENEDVTGTLTVEFMFVEGSELPNAGNKPFKLKETLRYVAPSGNVITTSKTVFTAEGDHIANGGEAVTDSALKELELRNKANASQSQASKSTLIIHSVRRHDSERGVRGSVKVRKTPPGTWHEVPIASKQGTLDTPGSTDVPSDANSAPEDEGRSRSRRRRRDFFGTIKRRFARSRTRSKSVDPGERVAGEGETLTRSVSADRMRDPSAHSTVPSLRVTDGELSRRSSVSDLSGLSGTSGRTYINEASTLVLETLENGIKKHYLIPLSLAQKSKWRKKGTKLHIFNDHTFIAKHLSGSTTCEVCATLIPRRWGKTGYECRDCLLKCHKACHVKVDQTCPQSTIQSIELSKTHLSPMLDKKHLPPTSLRKSPRRAR</sequence>
<feature type="compositionally biased region" description="Polar residues" evidence="3">
    <location>
        <begin position="621"/>
        <end position="638"/>
    </location>
</feature>
<dbReference type="InterPro" id="IPR002219">
    <property type="entry name" value="PKC_DAG/PE"/>
</dbReference>
<dbReference type="SUPFAM" id="SSF57889">
    <property type="entry name" value="Cysteine-rich domain"/>
    <property type="match status" value="1"/>
</dbReference>
<keyword evidence="2" id="KW-0862">Zinc</keyword>
<evidence type="ECO:0000256" key="3">
    <source>
        <dbReference type="SAM" id="MobiDB-lite"/>
    </source>
</evidence>
<dbReference type="EMBL" id="JARGDH010000003">
    <property type="protein sequence ID" value="KAL0274403.1"/>
    <property type="molecule type" value="Genomic_DNA"/>
</dbReference>
<evidence type="ECO:0000256" key="4">
    <source>
        <dbReference type="SAM" id="Phobius"/>
    </source>
</evidence>
<feature type="region of interest" description="Disordered" evidence="3">
    <location>
        <begin position="848"/>
        <end position="867"/>
    </location>
</feature>
<comment type="caution">
    <text evidence="7">The sequence shown here is derived from an EMBL/GenBank/DDBJ whole genome shotgun (WGS) entry which is preliminary data.</text>
</comment>
<dbReference type="InterPro" id="IPR039934">
    <property type="entry name" value="C2CD2/C2CD2L"/>
</dbReference>
<dbReference type="PROSITE" id="PS50004">
    <property type="entry name" value="C2"/>
    <property type="match status" value="1"/>
</dbReference>
<dbReference type="PANTHER" id="PTHR21119">
    <property type="entry name" value="C2 DOMAIN-CONTAINING PROTEIN"/>
    <property type="match status" value="1"/>
</dbReference>
<keyword evidence="4" id="KW-0472">Membrane</keyword>
<feature type="compositionally biased region" description="Basic and acidic residues" evidence="3">
    <location>
        <begin position="95"/>
        <end position="113"/>
    </location>
</feature>
<keyword evidence="4" id="KW-1133">Transmembrane helix</keyword>
<feature type="domain" description="C2" evidence="5">
    <location>
        <begin position="377"/>
        <end position="493"/>
    </location>
</feature>
<dbReference type="PROSITE" id="PS50081">
    <property type="entry name" value="ZF_DAG_PE_2"/>
    <property type="match status" value="1"/>
</dbReference>
<dbReference type="GO" id="GO:0046872">
    <property type="term" value="F:metal ion binding"/>
    <property type="evidence" value="ECO:0007669"/>
    <property type="project" value="UniProtKB-KW"/>
</dbReference>